<sequence>MQRLFTPLARPLIALAIAAAALFLTAPAAQAQGSAVTECTAGAMAPCVARAEAMKARGQYRAAADYLEPACRRGIRDACVNLWPLLLESRYGIRDGARFYAVYDQACAAGEVDACGDAALVAAGFSSELPNGEFRDIRRVRRYGEPGCRGNDLEACYAMMRLYADEDSPYRNPDQGVIYARKTCDLGEPSACAIGSNLIVDMPNSVFAQRSAEVVYLSQKACDAGARDFCDSLPNLRNLAGRVAQFGAADAYHMFIVDQGLDVDNWGGSVAYAVNEARSRAGTRYALGRVSQLGRMGYVAQNDLYAIEHFYGGEPAGQIARTELARRQRLDEQARRRAEAERRRAAQSSGPWVGSGSSRSGGYRPPPRSGVVVCTTYQGYGGGTVCKEE</sequence>
<evidence type="ECO:0000256" key="1">
    <source>
        <dbReference type="SAM" id="MobiDB-lite"/>
    </source>
</evidence>
<dbReference type="Gene3D" id="1.25.40.10">
    <property type="entry name" value="Tetratricopeptide repeat domain"/>
    <property type="match status" value="1"/>
</dbReference>
<organism evidence="3 4">
    <name type="scientific">Stakelama tenebrarum</name>
    <dbReference type="NCBI Taxonomy" id="2711215"/>
    <lineage>
        <taxon>Bacteria</taxon>
        <taxon>Pseudomonadati</taxon>
        <taxon>Pseudomonadota</taxon>
        <taxon>Alphaproteobacteria</taxon>
        <taxon>Sphingomonadales</taxon>
        <taxon>Sphingomonadaceae</taxon>
        <taxon>Stakelama</taxon>
    </lineage>
</organism>
<feature type="chain" id="PRO_5039923263" evidence="2">
    <location>
        <begin position="32"/>
        <end position="389"/>
    </location>
</feature>
<dbReference type="RefSeq" id="WP_165327902.1">
    <property type="nucleotide sequence ID" value="NZ_CP049109.1"/>
</dbReference>
<reference evidence="3 4" key="1">
    <citation type="submission" date="2020-02" db="EMBL/GenBank/DDBJ databases">
        <authorList>
            <person name="Zheng R.K."/>
            <person name="Sun C.M."/>
        </authorList>
    </citation>
    <scope>NUCLEOTIDE SEQUENCE [LARGE SCALE GENOMIC DNA]</scope>
    <source>
        <strain evidence="4">zrk23</strain>
    </source>
</reference>
<dbReference type="Proteomes" id="UP000501568">
    <property type="component" value="Chromosome"/>
</dbReference>
<dbReference type="EMBL" id="CP049109">
    <property type="protein sequence ID" value="QIG80976.1"/>
    <property type="molecule type" value="Genomic_DNA"/>
</dbReference>
<feature type="compositionally biased region" description="Low complexity" evidence="1">
    <location>
        <begin position="346"/>
        <end position="369"/>
    </location>
</feature>
<evidence type="ECO:0000256" key="2">
    <source>
        <dbReference type="SAM" id="SignalP"/>
    </source>
</evidence>
<gene>
    <name evidence="3" type="ORF">G5C33_15050</name>
</gene>
<dbReference type="SUPFAM" id="SSF81901">
    <property type="entry name" value="HCP-like"/>
    <property type="match status" value="1"/>
</dbReference>
<evidence type="ECO:0000313" key="3">
    <source>
        <dbReference type="EMBL" id="QIG80976.1"/>
    </source>
</evidence>
<feature type="signal peptide" evidence="2">
    <location>
        <begin position="1"/>
        <end position="31"/>
    </location>
</feature>
<name>A0A6G6Y8S9_9SPHN</name>
<dbReference type="KEGG" id="spzr:G5C33_15050"/>
<dbReference type="PANTHER" id="PTHR13891:SF1">
    <property type="entry name" value="CYTOCHROME C OXIDASE ASSEMBLY FACTOR 7"/>
    <property type="match status" value="1"/>
</dbReference>
<evidence type="ECO:0000313" key="4">
    <source>
        <dbReference type="Proteomes" id="UP000501568"/>
    </source>
</evidence>
<accession>A0A6G6Y8S9</accession>
<dbReference type="PANTHER" id="PTHR13891">
    <property type="entry name" value="CYTOCHROME C OXIDASE ASSEMBLY FACTOR 7"/>
    <property type="match status" value="1"/>
</dbReference>
<proteinExistence type="predicted"/>
<feature type="region of interest" description="Disordered" evidence="1">
    <location>
        <begin position="330"/>
        <end position="369"/>
    </location>
</feature>
<dbReference type="AlphaFoldDB" id="A0A6G6Y8S9"/>
<keyword evidence="2" id="KW-0732">Signal</keyword>
<keyword evidence="4" id="KW-1185">Reference proteome</keyword>
<feature type="compositionally biased region" description="Basic and acidic residues" evidence="1">
    <location>
        <begin position="330"/>
        <end position="344"/>
    </location>
</feature>
<protein>
    <submittedName>
        <fullName evidence="3">Sel1 repeat family protein</fullName>
    </submittedName>
</protein>
<dbReference type="InterPro" id="IPR040239">
    <property type="entry name" value="HcpB-like"/>
</dbReference>
<dbReference type="InterPro" id="IPR011990">
    <property type="entry name" value="TPR-like_helical_dom_sf"/>
</dbReference>